<reference evidence="1 2" key="2">
    <citation type="journal article" date="2017" name="Int. J. Syst. Evol. Microbiol.">
        <title>Pseudomonas furukawaii sp. nov., a polychlorinated biphenyl-degrading bacterium isolated from biphenyl-contaminated soil in Japan.</title>
        <authorList>
            <person name="Kimura N."/>
            <person name="Watanabe T."/>
            <person name="Suenaga H."/>
            <person name="Fujihara H."/>
            <person name="Futagami T."/>
            <person name="Goto M."/>
            <person name="Hanada S."/>
            <person name="Hirose J."/>
        </authorList>
    </citation>
    <scope>NUCLEOTIDE SEQUENCE [LARGE SCALE GENOMIC DNA]</scope>
    <source>
        <strain evidence="2">DSM 10086 / NBRC 110670 / KF707</strain>
    </source>
</reference>
<dbReference type="KEGG" id="pfuw:KF707C_44450"/>
<dbReference type="RefSeq" id="WP_004421255.1">
    <property type="nucleotide sequence ID" value="NZ_AJMR01000099.1"/>
</dbReference>
<evidence type="ECO:0000313" key="1">
    <source>
        <dbReference type="EMBL" id="BAU76133.1"/>
    </source>
</evidence>
<dbReference type="Proteomes" id="UP000218554">
    <property type="component" value="Chromosome"/>
</dbReference>
<keyword evidence="2" id="KW-1185">Reference proteome</keyword>
<accession>A0AAD1C3H6</accession>
<dbReference type="AlphaFoldDB" id="A0AAD1C3H6"/>
<reference evidence="2" key="1">
    <citation type="submission" date="2015-05" db="EMBL/GenBank/DDBJ databases">
        <title>Draft genome sequencing of a biphenyl-degrading bacterium, Pseudomonas balearica KF707 (=NBRC110670).</title>
        <authorList>
            <person name="Kimura N."/>
            <person name="Hirose J."/>
            <person name="Watanabe T."/>
            <person name="Suenaga H."/>
            <person name="Fujihara H."/>
            <person name="Noguchi M."/>
            <person name="Hashimoto M."/>
            <person name="Shimodaira J."/>
            <person name="Tsuchikane K."/>
            <person name="Hosoyama A."/>
            <person name="Yamazoe A."/>
            <person name="Fujita N."/>
            <person name="Furukawa K."/>
        </authorList>
    </citation>
    <scope>NUCLEOTIDE SEQUENCE [LARGE SCALE GENOMIC DNA]</scope>
    <source>
        <strain evidence="2">DSM 10086 / NBRC 110670 / KF707</strain>
    </source>
</reference>
<evidence type="ECO:0000313" key="2">
    <source>
        <dbReference type="Proteomes" id="UP000218554"/>
    </source>
</evidence>
<organism evidence="1 2">
    <name type="scientific">Metapseudomonas furukawaii</name>
    <name type="common">Pseudomonas furukawaii</name>
    <dbReference type="NCBI Taxonomy" id="1149133"/>
    <lineage>
        <taxon>Bacteria</taxon>
        <taxon>Pseudomonadati</taxon>
        <taxon>Pseudomonadota</taxon>
        <taxon>Gammaproteobacteria</taxon>
        <taxon>Pseudomonadales</taxon>
        <taxon>Pseudomonadaceae</taxon>
        <taxon>Metapseudomonas</taxon>
    </lineage>
</organism>
<name>A0AAD1C3H6_METFU</name>
<dbReference type="EMBL" id="AP014862">
    <property type="protein sequence ID" value="BAU76133.1"/>
    <property type="molecule type" value="Genomic_DNA"/>
</dbReference>
<gene>
    <name evidence="1" type="ORF">KF707C_44450</name>
</gene>
<sequence>MNNQNPLTAGREALLARLSTISVADGYLTNVGANVHSGWLNEVIKAQTVAYPLLVVQPGRGQPPAAGPGAIKLQPGFRIVGAVEAGTSYESALEDLQLDVMRCLLPGHKNFLKWLPLGVTGIQFGTPDAFPPGDGLSCATFLLPVYLTTLIQQ</sequence>
<proteinExistence type="predicted"/>
<protein>
    <submittedName>
        <fullName evidence="1">Phage protein</fullName>
    </submittedName>
</protein>